<dbReference type="PANTHER" id="PTHR28026">
    <property type="entry name" value="DUF962 DOMAIN PROTEIN (AFU_ORTHOLOGUE AFUA_8G05310)"/>
    <property type="match status" value="1"/>
</dbReference>
<feature type="transmembrane region" description="Helical" evidence="1">
    <location>
        <begin position="172"/>
        <end position="193"/>
    </location>
</feature>
<accession>A0A835WP25</accession>
<reference evidence="2" key="1">
    <citation type="journal article" date="2020" name="bioRxiv">
        <title>Comparative genomics of Chlamydomonas.</title>
        <authorList>
            <person name="Craig R.J."/>
            <person name="Hasan A.R."/>
            <person name="Ness R.W."/>
            <person name="Keightley P.D."/>
        </authorList>
    </citation>
    <scope>NUCLEOTIDE SEQUENCE</scope>
    <source>
        <strain evidence="2">CCAP 11/173</strain>
    </source>
</reference>
<organism evidence="2 3">
    <name type="scientific">Chlamydomonas schloesseri</name>
    <dbReference type="NCBI Taxonomy" id="2026947"/>
    <lineage>
        <taxon>Eukaryota</taxon>
        <taxon>Viridiplantae</taxon>
        <taxon>Chlorophyta</taxon>
        <taxon>core chlorophytes</taxon>
        <taxon>Chlorophyceae</taxon>
        <taxon>CS clade</taxon>
        <taxon>Chlamydomonadales</taxon>
        <taxon>Chlamydomonadaceae</taxon>
        <taxon>Chlamydomonas</taxon>
    </lineage>
</organism>
<dbReference type="GO" id="GO:0005783">
    <property type="term" value="C:endoplasmic reticulum"/>
    <property type="evidence" value="ECO:0007669"/>
    <property type="project" value="TreeGrafter"/>
</dbReference>
<dbReference type="GO" id="GO:0016020">
    <property type="term" value="C:membrane"/>
    <property type="evidence" value="ECO:0007669"/>
    <property type="project" value="GOC"/>
</dbReference>
<dbReference type="OrthoDB" id="2124888at2759"/>
<keyword evidence="3" id="KW-1185">Reference proteome</keyword>
<name>A0A835WP25_9CHLO</name>
<dbReference type="Proteomes" id="UP000613740">
    <property type="component" value="Unassembled WGS sequence"/>
</dbReference>
<dbReference type="AlphaFoldDB" id="A0A835WP25"/>
<gene>
    <name evidence="2" type="ORF">HYH02_003995</name>
</gene>
<sequence>MGGTGLNLNLREQLAFYGAYHNHPVNQLIHFVFVPAILWSIFVWLSYIGPLSALLGSTGGGAAAAQPLAALGLGGLAERLPAAAAAALQPTSPAFLVAAVYGAFYIALDLVAGATWFLCVGLPLAWSSVWFAGAVPHAWQWALGVHVFSWYMQIHPGHAVCEKRKPALLDSLVQAFALAPLFVWYELLFLLGYRPALRRELQARVDELIAAHRAKKQPLVNGAQQ</sequence>
<dbReference type="EMBL" id="JAEHOD010000008">
    <property type="protein sequence ID" value="KAG2451394.1"/>
    <property type="molecule type" value="Genomic_DNA"/>
</dbReference>
<feature type="transmembrane region" description="Helical" evidence="1">
    <location>
        <begin position="28"/>
        <end position="47"/>
    </location>
</feature>
<evidence type="ECO:0000313" key="2">
    <source>
        <dbReference type="EMBL" id="KAG2451394.1"/>
    </source>
</evidence>
<protein>
    <recommendedName>
        <fullName evidence="4">DUF962 domain-containing protein</fullName>
    </recommendedName>
</protein>
<dbReference type="GO" id="GO:0046521">
    <property type="term" value="P:sphingoid catabolic process"/>
    <property type="evidence" value="ECO:0007669"/>
    <property type="project" value="TreeGrafter"/>
</dbReference>
<keyword evidence="1" id="KW-0472">Membrane</keyword>
<comment type="caution">
    <text evidence="2">The sequence shown here is derived from an EMBL/GenBank/DDBJ whole genome shotgun (WGS) entry which is preliminary data.</text>
</comment>
<keyword evidence="1" id="KW-0812">Transmembrane</keyword>
<feature type="transmembrane region" description="Helical" evidence="1">
    <location>
        <begin position="94"/>
        <end position="118"/>
    </location>
</feature>
<evidence type="ECO:0000256" key="1">
    <source>
        <dbReference type="SAM" id="Phobius"/>
    </source>
</evidence>
<dbReference type="InterPro" id="IPR009305">
    <property type="entry name" value="Mpo1-like"/>
</dbReference>
<dbReference type="PANTHER" id="PTHR28026:SF9">
    <property type="entry name" value="2-HYDROXY-PALMITIC ACID DIOXYGENASE MPO1"/>
    <property type="match status" value="1"/>
</dbReference>
<dbReference type="Pfam" id="PF06127">
    <property type="entry name" value="Mpo1-like"/>
    <property type="match status" value="1"/>
</dbReference>
<evidence type="ECO:0000313" key="3">
    <source>
        <dbReference type="Proteomes" id="UP000613740"/>
    </source>
</evidence>
<proteinExistence type="predicted"/>
<feature type="transmembrane region" description="Helical" evidence="1">
    <location>
        <begin position="54"/>
        <end position="74"/>
    </location>
</feature>
<evidence type="ECO:0008006" key="4">
    <source>
        <dbReference type="Google" id="ProtNLM"/>
    </source>
</evidence>
<keyword evidence="1" id="KW-1133">Transmembrane helix</keyword>